<dbReference type="GO" id="GO:0005509">
    <property type="term" value="F:calcium ion binding"/>
    <property type="evidence" value="ECO:0007669"/>
    <property type="project" value="InterPro"/>
</dbReference>
<evidence type="ECO:0008006" key="14">
    <source>
        <dbReference type="Google" id="ProtNLM"/>
    </source>
</evidence>
<evidence type="ECO:0000259" key="10">
    <source>
        <dbReference type="Pfam" id="PF03629"/>
    </source>
</evidence>
<accession>A0A657LPV4</accession>
<comment type="caution">
    <text evidence="12">The sequence shown here is derived from an EMBL/GenBank/DDBJ whole genome shotgun (WGS) entry which is preliminary data.</text>
</comment>
<dbReference type="PRINTS" id="PR01488">
    <property type="entry name" value="RTXTOXINA"/>
</dbReference>
<dbReference type="InterPro" id="IPR013783">
    <property type="entry name" value="Ig-like_fold"/>
</dbReference>
<dbReference type="NCBIfam" id="TIGR01965">
    <property type="entry name" value="VCBS_repeat"/>
    <property type="match status" value="4"/>
</dbReference>
<dbReference type="Pfam" id="PF03629">
    <property type="entry name" value="SASA"/>
    <property type="match status" value="1"/>
</dbReference>
<evidence type="ECO:0000259" key="11">
    <source>
        <dbReference type="Pfam" id="PF17803"/>
    </source>
</evidence>
<evidence type="ECO:0000256" key="1">
    <source>
        <dbReference type="ARBA" id="ARBA00004370"/>
    </source>
</evidence>
<dbReference type="InterPro" id="IPR040853">
    <property type="entry name" value="RapA2_cadherin-like"/>
</dbReference>
<evidence type="ECO:0000313" key="13">
    <source>
        <dbReference type="Proteomes" id="UP000182661"/>
    </source>
</evidence>
<dbReference type="PANTHER" id="PTHR38340:SF1">
    <property type="entry name" value="S-LAYER PROTEIN"/>
    <property type="match status" value="1"/>
</dbReference>
<dbReference type="GO" id="GO:0016788">
    <property type="term" value="F:hydrolase activity, acting on ester bonds"/>
    <property type="evidence" value="ECO:0007669"/>
    <property type="project" value="UniProtKB-ARBA"/>
</dbReference>
<dbReference type="Gene3D" id="2.60.40.10">
    <property type="entry name" value="Immunoglobulins"/>
    <property type="match status" value="2"/>
</dbReference>
<dbReference type="RefSeq" id="WP_071835715.1">
    <property type="nucleotide sequence ID" value="NZ_LSRP01000145.1"/>
</dbReference>
<dbReference type="Gene3D" id="2.150.10.10">
    <property type="entry name" value="Serralysin-like metalloprotease, C-terminal"/>
    <property type="match status" value="2"/>
</dbReference>
<evidence type="ECO:0000256" key="5">
    <source>
        <dbReference type="ARBA" id="ARBA00022737"/>
    </source>
</evidence>
<dbReference type="AlphaFoldDB" id="A0A657LPV4"/>
<dbReference type="GO" id="GO:0016020">
    <property type="term" value="C:membrane"/>
    <property type="evidence" value="ECO:0007669"/>
    <property type="project" value="UniProtKB-SubCell"/>
</dbReference>
<feature type="compositionally biased region" description="Polar residues" evidence="9">
    <location>
        <begin position="287"/>
        <end position="298"/>
    </location>
</feature>
<dbReference type="Proteomes" id="UP000182661">
    <property type="component" value="Unassembled WGS sequence"/>
</dbReference>
<gene>
    <name evidence="12" type="ORF">AX760_24445</name>
</gene>
<dbReference type="GO" id="GO:0005576">
    <property type="term" value="C:extracellular region"/>
    <property type="evidence" value="ECO:0007669"/>
    <property type="project" value="UniProtKB-SubCell"/>
</dbReference>
<name>A0A657LPV4_9HYPH</name>
<evidence type="ECO:0000256" key="9">
    <source>
        <dbReference type="SAM" id="MobiDB-lite"/>
    </source>
</evidence>
<dbReference type="SUPFAM" id="SSF51120">
    <property type="entry name" value="beta-Roll"/>
    <property type="match status" value="2"/>
</dbReference>
<dbReference type="InterPro" id="IPR050557">
    <property type="entry name" value="RTX_toxin/Mannuronan_C5-epim"/>
</dbReference>
<keyword evidence="6" id="KW-0378">Hydrolase</keyword>
<dbReference type="InterPro" id="IPR003995">
    <property type="entry name" value="RTX_toxin_determinant-A"/>
</dbReference>
<dbReference type="Pfam" id="PF17963">
    <property type="entry name" value="Big_9"/>
    <property type="match status" value="2"/>
</dbReference>
<feature type="region of interest" description="Disordered" evidence="9">
    <location>
        <begin position="260"/>
        <end position="298"/>
    </location>
</feature>
<keyword evidence="13" id="KW-1185">Reference proteome</keyword>
<keyword evidence="8" id="KW-0472">Membrane</keyword>
<evidence type="ECO:0000256" key="2">
    <source>
        <dbReference type="ARBA" id="ARBA00004613"/>
    </source>
</evidence>
<evidence type="ECO:0000256" key="8">
    <source>
        <dbReference type="ARBA" id="ARBA00023136"/>
    </source>
</evidence>
<dbReference type="InterPro" id="IPR001343">
    <property type="entry name" value="Hemolysn_Ca-bd"/>
</dbReference>
<dbReference type="Gene3D" id="3.40.50.1110">
    <property type="entry name" value="SGNH hydrolase"/>
    <property type="match status" value="1"/>
</dbReference>
<dbReference type="InterPro" id="IPR018511">
    <property type="entry name" value="Hemolysin-typ_Ca-bd_CS"/>
</dbReference>
<evidence type="ECO:0000256" key="6">
    <source>
        <dbReference type="ARBA" id="ARBA00022801"/>
    </source>
</evidence>
<evidence type="ECO:0000256" key="4">
    <source>
        <dbReference type="ARBA" id="ARBA00022656"/>
    </source>
</evidence>
<evidence type="ECO:0000256" key="7">
    <source>
        <dbReference type="ARBA" id="ARBA00023026"/>
    </source>
</evidence>
<protein>
    <recommendedName>
        <fullName evidence="14">RapA2 cadherin-like domain-containing protein</fullName>
    </recommendedName>
</protein>
<dbReference type="PANTHER" id="PTHR38340">
    <property type="entry name" value="S-LAYER PROTEIN"/>
    <property type="match status" value="1"/>
</dbReference>
<proteinExistence type="predicted"/>
<reference evidence="12 13" key="1">
    <citation type="submission" date="2016-02" db="EMBL/GenBank/DDBJ databases">
        <title>Genome sequencing of a beta-galactosidase producing bacteria Rhizobium sp. 59.</title>
        <authorList>
            <person name="Wang D."/>
            <person name="Kot W."/>
            <person name="Qin Y."/>
            <person name="Hansen L."/>
            <person name="Naqvi K."/>
            <person name="Rensing C."/>
        </authorList>
    </citation>
    <scope>NUCLEOTIDE SEQUENCE [LARGE SCALE GENOMIC DNA]</scope>
    <source>
        <strain evidence="12 13">59</strain>
    </source>
</reference>
<keyword evidence="3" id="KW-0964">Secreted</keyword>
<evidence type="ECO:0000256" key="3">
    <source>
        <dbReference type="ARBA" id="ARBA00022525"/>
    </source>
</evidence>
<keyword evidence="5" id="KW-0677">Repeat</keyword>
<feature type="domain" description="RapA2 cadherin-like" evidence="11">
    <location>
        <begin position="692"/>
        <end position="766"/>
    </location>
</feature>
<evidence type="ECO:0000313" key="12">
    <source>
        <dbReference type="EMBL" id="OJF90224.1"/>
    </source>
</evidence>
<dbReference type="EMBL" id="LSRP01000145">
    <property type="protein sequence ID" value="OJF90224.1"/>
    <property type="molecule type" value="Genomic_DNA"/>
</dbReference>
<dbReference type="NCBIfam" id="NF012211">
    <property type="entry name" value="tand_rpt_95"/>
    <property type="match status" value="2"/>
</dbReference>
<dbReference type="InterPro" id="IPR036514">
    <property type="entry name" value="SGNH_hydro_sf"/>
</dbReference>
<dbReference type="SUPFAM" id="SSF52266">
    <property type="entry name" value="SGNH hydrolase"/>
    <property type="match status" value="1"/>
</dbReference>
<dbReference type="PROSITE" id="PS00330">
    <property type="entry name" value="HEMOLYSIN_CALCIUM"/>
    <property type="match status" value="2"/>
</dbReference>
<dbReference type="GO" id="GO:0090729">
    <property type="term" value="F:toxin activity"/>
    <property type="evidence" value="ECO:0007669"/>
    <property type="project" value="UniProtKB-KW"/>
</dbReference>
<keyword evidence="7" id="KW-0843">Virulence</keyword>
<dbReference type="PRINTS" id="PR00313">
    <property type="entry name" value="CABNDNGRPT"/>
</dbReference>
<feature type="domain" description="Sialate O-acetylesterase" evidence="10">
    <location>
        <begin position="117"/>
        <end position="246"/>
    </location>
</feature>
<feature type="domain" description="RapA2 cadherin-like" evidence="11">
    <location>
        <begin position="804"/>
        <end position="884"/>
    </location>
</feature>
<organism evidence="12 13">
    <name type="scientific">Pararhizobium antarcticum</name>
    <dbReference type="NCBI Taxonomy" id="1798805"/>
    <lineage>
        <taxon>Bacteria</taxon>
        <taxon>Pseudomonadati</taxon>
        <taxon>Pseudomonadota</taxon>
        <taxon>Alphaproteobacteria</taxon>
        <taxon>Hyphomicrobiales</taxon>
        <taxon>Rhizobiaceae</taxon>
        <taxon>Rhizobium/Agrobacterium group</taxon>
        <taxon>Pararhizobium</taxon>
    </lineage>
</organism>
<comment type="subcellular location">
    <subcellularLocation>
        <location evidence="1">Membrane</location>
    </subcellularLocation>
    <subcellularLocation>
        <location evidence="2">Secreted</location>
    </subcellularLocation>
</comment>
<sequence length="1092" mass="112317">MADVQFYVFLGQSNADNMFNQYGDSDSGASVLAEAMSDYSASDSTVNSSTLKTLVQNTGTTSKFATADNVVVQDLAKGASGVDGNAQGAPSADFLWWYPDTNSPGNLALDAIQGMNATIAALKAAGHTVEVVVVWAQGEADAKRIQDGTSDAATYKEATLEVLDYIRAHTDPSAPVYIQEVATTAYTGSDARWNGGQDIVREAQREIAASRDDIFIGALTEDLPLKDQVHIDNESYEIVGQRLADYIAYTKGLTDILVGPRPSPDPDEVPEPGDTAPVAISDLGPTVSENDTGISPTQNVLTNDSDIDGDTLTVTQVAALSKVTTIQAGKTAVEGLYGTLHIDANGEYYYKVDATRAATNSIAGGQSAMDTFAYRVSDGHGGSAVATVSIKVDGVNDAPTAIADNAIAKVGTLTTGSVTSNDIDPDAGSSISVISASFNGATKAVTTSGTSFTGSFGTFLLKSDGTWIYQPDTSNPQVSDLTGAAFLTETFAYTITDNFGAQSQSTLNITLRDGSGGGVLVPTILGTANADTLRGTIGVDVIDGAGGNDTIKGLDGADTLVGGAGNDYLEGNEGNDRLIGGQGVDTLKGGAGADTFVFSALDDGIDIIQDFRTDDFIDLAALFGFSGGTTAASAFAGGFFKVTQSGADALLQADVDGADGPSGFVTLATLLATMATNVKATQFIVSGQAMPNGGPTAIGEAVSVSENGPGNTVSGNLLTNDTDPDSDTLTVSHVTIGSTTFAVGAQQTLQTAHGTLTIAANGNYTYAPSTSDPVVNALYFDSLTETLKYTVSDGRGGTALTPLVVTIEGSNDAPVAVNDTAQLLATANSMGNLLENDKDPDAGDFIAIARITKGSVHVSVTSSDTTITGDHGVLHVSPDGTYSYIPDPNDQALKNLTSSQTLTDSFSYILRDETGLESTAYLVLTIKGVGSTPVPLYGTPTISGSDNAETLFGLAGNDIIDGKGGNDIIKGKLGNDILVGNLGNDTMEGNEGSDVLYGGAGDDRVKGGADADSFWFGTVHGSDTVDQLRADDTLVFSSDLFASKADLLARVTVIAANELMLTTINGQSIHFLDTTLSDLQRSGFAINEGLLG</sequence>
<keyword evidence="4" id="KW-0800">Toxin</keyword>
<dbReference type="Pfam" id="PF17803">
    <property type="entry name" value="Cadherin_4"/>
    <property type="match status" value="2"/>
</dbReference>
<dbReference type="Pfam" id="PF00353">
    <property type="entry name" value="HemolysinCabind"/>
    <property type="match status" value="3"/>
</dbReference>
<dbReference type="OrthoDB" id="6756629at2"/>
<dbReference type="InterPro" id="IPR005181">
    <property type="entry name" value="SASA"/>
</dbReference>
<dbReference type="InterPro" id="IPR011049">
    <property type="entry name" value="Serralysin-like_metalloprot_C"/>
</dbReference>
<dbReference type="InterPro" id="IPR010221">
    <property type="entry name" value="VCBS_dom"/>
</dbReference>